<dbReference type="EMBL" id="CM029039">
    <property type="protein sequence ID" value="KAG2643341.1"/>
    <property type="molecule type" value="Genomic_DNA"/>
</dbReference>
<dbReference type="InterPro" id="IPR006580">
    <property type="entry name" value="Znf_TTF"/>
</dbReference>
<dbReference type="PANTHER" id="PTHR45749:SF24">
    <property type="entry name" value="TTF-TYPE DOMAIN-CONTAINING PROTEIN"/>
    <property type="match status" value="1"/>
</dbReference>
<comment type="caution">
    <text evidence="2">The sequence shown here is derived from an EMBL/GenBank/DDBJ whole genome shotgun (WGS) entry which is preliminary data.</text>
</comment>
<evidence type="ECO:0000259" key="1">
    <source>
        <dbReference type="SMART" id="SM00597"/>
    </source>
</evidence>
<reference evidence="2" key="1">
    <citation type="submission" date="2020-05" db="EMBL/GenBank/DDBJ databases">
        <title>WGS assembly of Panicum virgatum.</title>
        <authorList>
            <person name="Lovell J.T."/>
            <person name="Jenkins J."/>
            <person name="Shu S."/>
            <person name="Juenger T.E."/>
            <person name="Schmutz J."/>
        </authorList>
    </citation>
    <scope>NUCLEOTIDE SEQUENCE</scope>
    <source>
        <strain evidence="2">AP13</strain>
    </source>
</reference>
<dbReference type="SMART" id="SM00597">
    <property type="entry name" value="ZnF_TTF"/>
    <property type="match status" value="1"/>
</dbReference>
<dbReference type="PANTHER" id="PTHR45749">
    <property type="match status" value="1"/>
</dbReference>
<name>A0A8T0W292_PANVG</name>
<sequence length="608" mass="69918">MKCVCVCWGGAGLALGEGANLGDEPVFTEDIYDPANWNNIDSKARDIIVEKGPIREENIHYSKKMRNGEARDRKWLVYSEHIGRVFCFCCKLFNSENCKSALAHDGFKDWRHINERLQEHEGSIEHITNMNSWNELRARLKKNETIDKELEHQIAQEKERIRRVVFRIIAVVKFLGKQNLAFRGSNKQLYNDHNGNFLACVEMIAEFDLVMQDHLRRIQRKEIQYHYLSHKIQNELISLLASEITSSIIKIVKEAKYFSVILDFTPDVSHQEQMSLLEYFLGFLKVDDTSGKGLFNSMVDSIKSFGLDVDYIRGKAISFFGIVQRIYVLFSSSTKRWNVLLEYVESLTVKSLCNTRWESRIKSVKAIRFQAPELRSALLHLSKDKDVESKDRSDAKNLFNVLGTFEFILGMVIWHDILFTVNSVSKKLQSPSMCIDATLQLIEGTVNSLKTIEMKALLLVCSLESRFEELQSFKSIFGFLMSSATLKSLDSIKLRECCTTFASTFSFEGSCDVDLNDLISELRYVREVDCYPNISIAYRILFTMPVTVASAERTFSKLKLLRNYLRSTMSQERLNGLAILCIEKKLLDEINIDTMVTDFASKNVGRNF</sequence>
<organism evidence="2 3">
    <name type="scientific">Panicum virgatum</name>
    <name type="common">Blackwell switchgrass</name>
    <dbReference type="NCBI Taxonomy" id="38727"/>
    <lineage>
        <taxon>Eukaryota</taxon>
        <taxon>Viridiplantae</taxon>
        <taxon>Streptophyta</taxon>
        <taxon>Embryophyta</taxon>
        <taxon>Tracheophyta</taxon>
        <taxon>Spermatophyta</taxon>
        <taxon>Magnoliopsida</taxon>
        <taxon>Liliopsida</taxon>
        <taxon>Poales</taxon>
        <taxon>Poaceae</taxon>
        <taxon>PACMAD clade</taxon>
        <taxon>Panicoideae</taxon>
        <taxon>Panicodae</taxon>
        <taxon>Paniceae</taxon>
        <taxon>Panicinae</taxon>
        <taxon>Panicum</taxon>
        <taxon>Panicum sect. Hiantes</taxon>
    </lineage>
</organism>
<evidence type="ECO:0000313" key="3">
    <source>
        <dbReference type="Proteomes" id="UP000823388"/>
    </source>
</evidence>
<evidence type="ECO:0000313" key="2">
    <source>
        <dbReference type="EMBL" id="KAG2643341.1"/>
    </source>
</evidence>
<dbReference type="InterPro" id="IPR008906">
    <property type="entry name" value="HATC_C_dom"/>
</dbReference>
<protein>
    <recommendedName>
        <fullName evidence="1">TTF-type domain-containing protein</fullName>
    </recommendedName>
</protein>
<dbReference type="Pfam" id="PF05699">
    <property type="entry name" value="Dimer_Tnp_hAT"/>
    <property type="match status" value="1"/>
</dbReference>
<dbReference type="SUPFAM" id="SSF53098">
    <property type="entry name" value="Ribonuclease H-like"/>
    <property type="match status" value="1"/>
</dbReference>
<keyword evidence="3" id="KW-1185">Reference proteome</keyword>
<dbReference type="GO" id="GO:0046983">
    <property type="term" value="F:protein dimerization activity"/>
    <property type="evidence" value="ECO:0007669"/>
    <property type="project" value="InterPro"/>
</dbReference>
<proteinExistence type="predicted"/>
<dbReference type="Pfam" id="PF14291">
    <property type="entry name" value="DUF4371"/>
    <property type="match status" value="1"/>
</dbReference>
<accession>A0A8T0W292</accession>
<gene>
    <name evidence="2" type="ORF">PVAP13_2KG298302</name>
</gene>
<dbReference type="AlphaFoldDB" id="A0A8T0W292"/>
<feature type="domain" description="TTF-type" evidence="1">
    <location>
        <begin position="60"/>
        <end position="145"/>
    </location>
</feature>
<dbReference type="InterPro" id="IPR012337">
    <property type="entry name" value="RNaseH-like_sf"/>
</dbReference>
<dbReference type="InterPro" id="IPR025398">
    <property type="entry name" value="DUF4371"/>
</dbReference>
<dbReference type="Proteomes" id="UP000823388">
    <property type="component" value="Chromosome 2K"/>
</dbReference>